<protein>
    <submittedName>
        <fullName evidence="1">Uncharacterized protein</fullName>
    </submittedName>
</protein>
<feature type="non-terminal residue" evidence="1">
    <location>
        <position position="1"/>
    </location>
</feature>
<keyword evidence="2" id="KW-1185">Reference proteome</keyword>
<reference evidence="1" key="1">
    <citation type="submission" date="2024-09" db="EMBL/GenBank/DDBJ databases">
        <title>Black Yeasts Isolated from many extreme environments.</title>
        <authorList>
            <person name="Coleine C."/>
            <person name="Stajich J.E."/>
            <person name="Selbmann L."/>
        </authorList>
    </citation>
    <scope>NUCLEOTIDE SEQUENCE</scope>
    <source>
        <strain evidence="1">CCFEE 5737</strain>
    </source>
</reference>
<sequence>CDLCFDNGASSQVRHPKAPCEIGRRVANMSSEDAPELDGAFPSAPSVPDAVDEAEAADLAESHVGTDGEAANPPRDTVAQQDQQQQQLPPKPFRDPKHEPKRPAPARPALRRDQSLPPPQQPPPPAPPQPPAQDPGNPSDSLSLMQLKKLVHEMPRIEPTPYAFEYKDASSLPEELEEWFSYSQQERSMLFQAKASFAQDWASYNGGTSLSGAEYQSGDVDWTNATVRERSEFVEKALSFTKENDISVRIKSLQSLVYIALGCWYETGGAKPGVASTTSKSAGPELVTDFSNSHAQLNLISQNVDMIYKLKGVQPLLDVLKAACEREW</sequence>
<gene>
    <name evidence="1" type="ORF">LTS18_008585</name>
</gene>
<name>A0ACC3DN86_9PEZI</name>
<dbReference type="EMBL" id="JAWDJW010002254">
    <property type="protein sequence ID" value="KAK3078043.1"/>
    <property type="molecule type" value="Genomic_DNA"/>
</dbReference>
<organism evidence="1 2">
    <name type="scientific">Coniosporium uncinatum</name>
    <dbReference type="NCBI Taxonomy" id="93489"/>
    <lineage>
        <taxon>Eukaryota</taxon>
        <taxon>Fungi</taxon>
        <taxon>Dikarya</taxon>
        <taxon>Ascomycota</taxon>
        <taxon>Pezizomycotina</taxon>
        <taxon>Dothideomycetes</taxon>
        <taxon>Dothideomycetes incertae sedis</taxon>
        <taxon>Coniosporium</taxon>
    </lineage>
</organism>
<evidence type="ECO:0000313" key="1">
    <source>
        <dbReference type="EMBL" id="KAK3078043.1"/>
    </source>
</evidence>
<comment type="caution">
    <text evidence="1">The sequence shown here is derived from an EMBL/GenBank/DDBJ whole genome shotgun (WGS) entry which is preliminary data.</text>
</comment>
<proteinExistence type="predicted"/>
<dbReference type="Proteomes" id="UP001186974">
    <property type="component" value="Unassembled WGS sequence"/>
</dbReference>
<evidence type="ECO:0000313" key="2">
    <source>
        <dbReference type="Proteomes" id="UP001186974"/>
    </source>
</evidence>
<accession>A0ACC3DN86</accession>